<dbReference type="PANTHER" id="PTHR30574">
    <property type="entry name" value="INNER MEMBRANE PROTEIN YEDE"/>
    <property type="match status" value="1"/>
</dbReference>
<keyword evidence="11" id="KW-1185">Reference proteome</keyword>
<feature type="transmembrane region" description="Helical" evidence="9">
    <location>
        <begin position="114"/>
        <end position="134"/>
    </location>
</feature>
<comment type="subcellular location">
    <subcellularLocation>
        <location evidence="1">Cell inner membrane</location>
        <topology evidence="1">Multi-pass membrane protein</topology>
    </subcellularLocation>
</comment>
<keyword evidence="2" id="KW-0813">Transport</keyword>
<gene>
    <name evidence="10" type="ordered locus">Rru_A1716</name>
</gene>
<evidence type="ECO:0000256" key="3">
    <source>
        <dbReference type="ARBA" id="ARBA00022475"/>
    </source>
</evidence>
<dbReference type="Pfam" id="PF04143">
    <property type="entry name" value="Sulf_transp"/>
    <property type="match status" value="1"/>
</dbReference>
<evidence type="ECO:0000256" key="1">
    <source>
        <dbReference type="ARBA" id="ARBA00004429"/>
    </source>
</evidence>
<dbReference type="eggNOG" id="COG2391">
    <property type="taxonomic scope" value="Bacteria"/>
</dbReference>
<evidence type="ECO:0000256" key="8">
    <source>
        <dbReference type="ARBA" id="ARBA00035655"/>
    </source>
</evidence>
<dbReference type="Proteomes" id="UP000001929">
    <property type="component" value="Chromosome"/>
</dbReference>
<evidence type="ECO:0000256" key="5">
    <source>
        <dbReference type="ARBA" id="ARBA00022692"/>
    </source>
</evidence>
<comment type="similarity">
    <text evidence="8">Belongs to the TsuA/YedE (TC 9.B.102) family.</text>
</comment>
<dbReference type="STRING" id="269796.Rru_A1716"/>
<evidence type="ECO:0000256" key="2">
    <source>
        <dbReference type="ARBA" id="ARBA00022448"/>
    </source>
</evidence>
<feature type="transmembrane region" description="Helical" evidence="9">
    <location>
        <begin position="74"/>
        <end position="93"/>
    </location>
</feature>
<dbReference type="HOGENOM" id="CLU_122700_1_0_5"/>
<feature type="transmembrane region" description="Helical" evidence="9">
    <location>
        <begin position="48"/>
        <end position="68"/>
    </location>
</feature>
<dbReference type="EnsemblBacteria" id="ABC22516">
    <property type="protein sequence ID" value="ABC22516"/>
    <property type="gene ID" value="Rru_A1716"/>
</dbReference>
<dbReference type="EMBL" id="CP000230">
    <property type="protein sequence ID" value="ABC22516.1"/>
    <property type="molecule type" value="Genomic_DNA"/>
</dbReference>
<keyword evidence="5 9" id="KW-0812">Transmembrane</keyword>
<dbReference type="RefSeq" id="WP_011389406.1">
    <property type="nucleotide sequence ID" value="NC_007643.1"/>
</dbReference>
<feature type="transmembrane region" description="Helical" evidence="9">
    <location>
        <begin position="12"/>
        <end position="36"/>
    </location>
</feature>
<keyword evidence="4" id="KW-0997">Cell inner membrane</keyword>
<evidence type="ECO:0000256" key="4">
    <source>
        <dbReference type="ARBA" id="ARBA00022519"/>
    </source>
</evidence>
<dbReference type="PhylomeDB" id="Q2RTM9"/>
<dbReference type="InterPro" id="IPR007272">
    <property type="entry name" value="Sulf_transp_TsuA/YedE"/>
</dbReference>
<protein>
    <submittedName>
        <fullName evidence="10">YeeE/YedE</fullName>
    </submittedName>
</protein>
<dbReference type="AlphaFoldDB" id="Q2RTM9"/>
<name>Q2RTM9_RHORT</name>
<accession>Q2RTM9</accession>
<reference evidence="10 11" key="1">
    <citation type="journal article" date="2011" name="Stand. Genomic Sci.">
        <title>Complete genome sequence of Rhodospirillum rubrum type strain (S1).</title>
        <authorList>
            <person name="Munk A.C."/>
            <person name="Copeland A."/>
            <person name="Lucas S."/>
            <person name="Lapidus A."/>
            <person name="Del Rio T.G."/>
            <person name="Barry K."/>
            <person name="Detter J.C."/>
            <person name="Hammon N."/>
            <person name="Israni S."/>
            <person name="Pitluck S."/>
            <person name="Brettin T."/>
            <person name="Bruce D."/>
            <person name="Han C."/>
            <person name="Tapia R."/>
            <person name="Gilna P."/>
            <person name="Schmutz J."/>
            <person name="Larimer F."/>
            <person name="Land M."/>
            <person name="Kyrpides N.C."/>
            <person name="Mavromatis K."/>
            <person name="Richardson P."/>
            <person name="Rohde M."/>
            <person name="Goker M."/>
            <person name="Klenk H.P."/>
            <person name="Zhang Y."/>
            <person name="Roberts G.P."/>
            <person name="Reslewic S."/>
            <person name="Schwartz D.C."/>
        </authorList>
    </citation>
    <scope>NUCLEOTIDE SEQUENCE [LARGE SCALE GENOMIC DNA]</scope>
    <source>
        <strain evidence="11">ATCC 11170 / ATH 1.1.1 / DSM 467 / LMG 4362 / NCIMB 8255 / S1</strain>
    </source>
</reference>
<dbReference type="PATRIC" id="fig|269796.9.peg.1793"/>
<dbReference type="PANTHER" id="PTHR30574:SF1">
    <property type="entry name" value="SULPHUR TRANSPORT DOMAIN-CONTAINING PROTEIN"/>
    <property type="match status" value="1"/>
</dbReference>
<evidence type="ECO:0000256" key="7">
    <source>
        <dbReference type="ARBA" id="ARBA00023136"/>
    </source>
</evidence>
<evidence type="ECO:0000256" key="6">
    <source>
        <dbReference type="ARBA" id="ARBA00022989"/>
    </source>
</evidence>
<keyword evidence="7 9" id="KW-0472">Membrane</keyword>
<organism evidence="10 11">
    <name type="scientific">Rhodospirillum rubrum (strain ATCC 11170 / ATH 1.1.1 / DSM 467 / LMG 4362 / NCIMB 8255 / S1)</name>
    <dbReference type="NCBI Taxonomy" id="269796"/>
    <lineage>
        <taxon>Bacteria</taxon>
        <taxon>Pseudomonadati</taxon>
        <taxon>Pseudomonadota</taxon>
        <taxon>Alphaproteobacteria</taxon>
        <taxon>Rhodospirillales</taxon>
        <taxon>Rhodospirillaceae</taxon>
        <taxon>Rhodospirillum</taxon>
    </lineage>
</organism>
<evidence type="ECO:0000313" key="11">
    <source>
        <dbReference type="Proteomes" id="UP000001929"/>
    </source>
</evidence>
<dbReference type="KEGG" id="rru:Rru_A1716"/>
<evidence type="ECO:0000313" key="10">
    <source>
        <dbReference type="EMBL" id="ABC22516.1"/>
    </source>
</evidence>
<keyword evidence="3" id="KW-1003">Cell membrane</keyword>
<evidence type="ECO:0000256" key="9">
    <source>
        <dbReference type="SAM" id="Phobius"/>
    </source>
</evidence>
<proteinExistence type="inferred from homology"/>
<dbReference type="GO" id="GO:0005886">
    <property type="term" value="C:plasma membrane"/>
    <property type="evidence" value="ECO:0007669"/>
    <property type="project" value="UniProtKB-SubCell"/>
</dbReference>
<sequence>MSVFWPPLLGGMLLGLSAALLLIGNGKVAGISGMAGRLLQGQSRVESAVFLIGLLLGPALYALIVGAWPAVTIVASWPVIVIAGLLVGFGTRMGSGCTSGHGIVGLARLSRRSLAATATFLVCGVLTASLMGILR</sequence>
<keyword evidence="6 9" id="KW-1133">Transmembrane helix</keyword>